<dbReference type="Gene3D" id="1.10.287.130">
    <property type="match status" value="1"/>
</dbReference>
<dbReference type="Gene3D" id="3.40.50.2300">
    <property type="match status" value="3"/>
</dbReference>
<dbReference type="Gene3D" id="3.30.565.10">
    <property type="entry name" value="Histidine kinase-like ATPase, C-terminal domain"/>
    <property type="match status" value="1"/>
</dbReference>
<dbReference type="SUPFAM" id="SSF52172">
    <property type="entry name" value="CheY-like"/>
    <property type="match status" value="3"/>
</dbReference>
<dbReference type="SUPFAM" id="SSF47384">
    <property type="entry name" value="Homodimeric domain of signal transducing histidine kinase"/>
    <property type="match status" value="1"/>
</dbReference>
<dbReference type="Pfam" id="PF02518">
    <property type="entry name" value="HATPase_c"/>
    <property type="match status" value="1"/>
</dbReference>
<dbReference type="SMART" id="SM00387">
    <property type="entry name" value="HATPase_c"/>
    <property type="match status" value="1"/>
</dbReference>
<dbReference type="PRINTS" id="PR00344">
    <property type="entry name" value="BCTRLSENSOR"/>
</dbReference>
<evidence type="ECO:0000256" key="1">
    <source>
        <dbReference type="ARBA" id="ARBA00000085"/>
    </source>
</evidence>
<evidence type="ECO:0000259" key="7">
    <source>
        <dbReference type="PROSITE" id="PS50110"/>
    </source>
</evidence>
<dbReference type="EC" id="2.7.13.3" evidence="2"/>
<keyword evidence="5" id="KW-0175">Coiled coil</keyword>
<dbReference type="EMBL" id="JAUCGM010000180">
    <property type="protein sequence ID" value="MDM8562513.1"/>
    <property type="molecule type" value="Genomic_DNA"/>
</dbReference>
<feature type="domain" description="Response regulatory" evidence="7">
    <location>
        <begin position="532"/>
        <end position="648"/>
    </location>
</feature>
<comment type="caution">
    <text evidence="8">The sequence shown here is derived from an EMBL/GenBank/DDBJ whole genome shotgun (WGS) entry which is preliminary data.</text>
</comment>
<dbReference type="InterPro" id="IPR005467">
    <property type="entry name" value="His_kinase_dom"/>
</dbReference>
<evidence type="ECO:0000256" key="2">
    <source>
        <dbReference type="ARBA" id="ARBA00012438"/>
    </source>
</evidence>
<gene>
    <name evidence="8" type="ORF">QUF54_04085</name>
</gene>
<feature type="non-terminal residue" evidence="8">
    <location>
        <position position="1"/>
    </location>
</feature>
<dbReference type="PANTHER" id="PTHR43547">
    <property type="entry name" value="TWO-COMPONENT HISTIDINE KINASE"/>
    <property type="match status" value="1"/>
</dbReference>
<feature type="modified residue" description="4-aspartylphosphate" evidence="4">
    <location>
        <position position="460"/>
    </location>
</feature>
<keyword evidence="9" id="KW-1185">Reference proteome</keyword>
<evidence type="ECO:0000313" key="8">
    <source>
        <dbReference type="EMBL" id="MDM8562513.1"/>
    </source>
</evidence>
<reference evidence="8" key="1">
    <citation type="submission" date="2023-06" db="EMBL/GenBank/DDBJ databases">
        <title>Uncultivated large filamentous bacteria from sulfidic sediments reveal new species and different genomic features in energy metabolism and defense.</title>
        <authorList>
            <person name="Fonseca A."/>
        </authorList>
    </citation>
    <scope>NUCLEOTIDE SEQUENCE</scope>
    <source>
        <strain evidence="8">HSG4</strain>
    </source>
</reference>
<sequence length="660" mass="74206">RAILQQKGFHVLLAKSGEEALALAKKKKPDLILLDIDMPGWNGYETCQHFKKEASLAPIPILFLSIFKNVEDKQRAFAVGGVDYISKPFQEEELLARIQSHVELYRLREKLAEEILQQDNEIFTYANKMDELEKKVQEQVAALNKAKEMAETDQLAKTQFLANMSHELRTPMNAIIGYNEMLLEDAEDLGVPEFVADLEKIHLEGKLMLGLINGVLDLSRIESGEMELHLETFQVEKLLNEFIATAKPLVEKKSNELKLKIINDLGEMYADLSKTHQILFNLLTHAVTFTEDGHICIEVKREFVQENGREKIFFSISDDGIGMTPKQQERIFQPFTPVDENTTHRLNGTRLGLAITKHFTEMMGGTISVNSEFGRGSTFSVCLPALVITEKLTQEADIKDGKPLSSEAHGIVLVIDDDIITRELLKSYLSKLGYAVAVAADGETGFKMAKKLRPDTILLDVKMPGMDGWKVLSALKNNSLLSDIPVIMTSIVEERNKGVALGAADYLVKPVKRAQLAAVLNKYLMANDSQGLVMVVEDDIITRENMAEMLKLEGWRVFKAENGRVALEHLEDKKPSLILLDLMMPEMDGFEFVTRLRQNEKWRSIPVVVLTATKLSAEDQARLHSYVDSILQKASNQKEELLRQIHQQVAAAIPNSHFGV</sequence>
<dbReference type="Pfam" id="PF00512">
    <property type="entry name" value="HisKA"/>
    <property type="match status" value="1"/>
</dbReference>
<dbReference type="InterPro" id="IPR003661">
    <property type="entry name" value="HisK_dim/P_dom"/>
</dbReference>
<dbReference type="SUPFAM" id="SSF55874">
    <property type="entry name" value="ATPase domain of HSP90 chaperone/DNA topoisomerase II/histidine kinase"/>
    <property type="match status" value="1"/>
</dbReference>
<dbReference type="InterPro" id="IPR011006">
    <property type="entry name" value="CheY-like_superfamily"/>
</dbReference>
<feature type="domain" description="Response regulatory" evidence="7">
    <location>
        <begin position="411"/>
        <end position="524"/>
    </location>
</feature>
<dbReference type="InterPro" id="IPR004358">
    <property type="entry name" value="Sig_transdc_His_kin-like_C"/>
</dbReference>
<dbReference type="SMART" id="SM00388">
    <property type="entry name" value="HisKA"/>
    <property type="match status" value="1"/>
</dbReference>
<dbReference type="CDD" id="cd16922">
    <property type="entry name" value="HATPase_EvgS-ArcB-TorS-like"/>
    <property type="match status" value="1"/>
</dbReference>
<feature type="coiled-coil region" evidence="5">
    <location>
        <begin position="115"/>
        <end position="153"/>
    </location>
</feature>
<feature type="domain" description="Histidine kinase" evidence="6">
    <location>
        <begin position="163"/>
        <end position="387"/>
    </location>
</feature>
<organism evidence="8 9">
    <name type="scientific">Candidatus Marithioploca araucensis</name>
    <dbReference type="NCBI Taxonomy" id="70273"/>
    <lineage>
        <taxon>Bacteria</taxon>
        <taxon>Pseudomonadati</taxon>
        <taxon>Pseudomonadota</taxon>
        <taxon>Gammaproteobacteria</taxon>
        <taxon>Thiotrichales</taxon>
        <taxon>Thiotrichaceae</taxon>
        <taxon>Candidatus Marithioploca</taxon>
    </lineage>
</organism>
<dbReference type="PANTHER" id="PTHR43547:SF2">
    <property type="entry name" value="HYBRID SIGNAL TRANSDUCTION HISTIDINE KINASE C"/>
    <property type="match status" value="1"/>
</dbReference>
<dbReference type="Proteomes" id="UP001171945">
    <property type="component" value="Unassembled WGS sequence"/>
</dbReference>
<evidence type="ECO:0000259" key="6">
    <source>
        <dbReference type="PROSITE" id="PS50109"/>
    </source>
</evidence>
<dbReference type="InterPro" id="IPR036097">
    <property type="entry name" value="HisK_dim/P_sf"/>
</dbReference>
<evidence type="ECO:0000256" key="5">
    <source>
        <dbReference type="SAM" id="Coils"/>
    </source>
</evidence>
<dbReference type="CDD" id="cd17574">
    <property type="entry name" value="REC_OmpR"/>
    <property type="match status" value="1"/>
</dbReference>
<dbReference type="InterPro" id="IPR001789">
    <property type="entry name" value="Sig_transdc_resp-reg_receiver"/>
</dbReference>
<dbReference type="InterPro" id="IPR003594">
    <property type="entry name" value="HATPase_dom"/>
</dbReference>
<dbReference type="Pfam" id="PF00072">
    <property type="entry name" value="Response_reg"/>
    <property type="match status" value="3"/>
</dbReference>
<dbReference type="SMART" id="SM00448">
    <property type="entry name" value="REC"/>
    <property type="match status" value="3"/>
</dbReference>
<feature type="modified residue" description="4-aspartylphosphate" evidence="4">
    <location>
        <position position="35"/>
    </location>
</feature>
<evidence type="ECO:0000256" key="3">
    <source>
        <dbReference type="ARBA" id="ARBA00022553"/>
    </source>
</evidence>
<evidence type="ECO:0000313" key="9">
    <source>
        <dbReference type="Proteomes" id="UP001171945"/>
    </source>
</evidence>
<protein>
    <recommendedName>
        <fullName evidence="2">histidine kinase</fullName>
        <ecNumber evidence="2">2.7.13.3</ecNumber>
    </recommendedName>
</protein>
<comment type="catalytic activity">
    <reaction evidence="1">
        <text>ATP + protein L-histidine = ADP + protein N-phospho-L-histidine.</text>
        <dbReference type="EC" id="2.7.13.3"/>
    </reaction>
</comment>
<dbReference type="CDD" id="cd00082">
    <property type="entry name" value="HisKA"/>
    <property type="match status" value="1"/>
</dbReference>
<evidence type="ECO:0000256" key="4">
    <source>
        <dbReference type="PROSITE-ProRule" id="PRU00169"/>
    </source>
</evidence>
<feature type="domain" description="Response regulatory" evidence="7">
    <location>
        <begin position="1"/>
        <end position="102"/>
    </location>
</feature>
<accession>A0ABT7VSQ1</accession>
<dbReference type="InterPro" id="IPR036890">
    <property type="entry name" value="HATPase_C_sf"/>
</dbReference>
<dbReference type="PROSITE" id="PS50110">
    <property type="entry name" value="RESPONSE_REGULATORY"/>
    <property type="match status" value="3"/>
</dbReference>
<proteinExistence type="predicted"/>
<dbReference type="PROSITE" id="PS50109">
    <property type="entry name" value="HIS_KIN"/>
    <property type="match status" value="1"/>
</dbReference>
<keyword evidence="3 4" id="KW-0597">Phosphoprotein</keyword>
<name>A0ABT7VSQ1_9GAMM</name>
<feature type="modified residue" description="4-aspartylphosphate" evidence="4">
    <location>
        <position position="581"/>
    </location>
</feature>